<dbReference type="SUPFAM" id="SSF109604">
    <property type="entry name" value="HD-domain/PDEase-like"/>
    <property type="match status" value="1"/>
</dbReference>
<gene>
    <name evidence="2" type="ORF">DRP53_06595</name>
</gene>
<name>A0A660SHA7_UNCW3</name>
<dbReference type="PANTHER" id="PTHR43155">
    <property type="entry name" value="CYCLIC DI-GMP PHOSPHODIESTERASE PA4108-RELATED"/>
    <property type="match status" value="1"/>
</dbReference>
<reference evidence="2 3" key="1">
    <citation type="submission" date="2018-06" db="EMBL/GenBank/DDBJ databases">
        <title>Extensive metabolic versatility and redundancy in microbially diverse, dynamic hydrothermal sediments.</title>
        <authorList>
            <person name="Dombrowski N."/>
            <person name="Teske A."/>
            <person name="Baker B.J."/>
        </authorList>
    </citation>
    <scope>NUCLEOTIDE SEQUENCE [LARGE SCALE GENOMIC DNA]</scope>
    <source>
        <strain evidence="2">B36_G15</strain>
    </source>
</reference>
<sequence>MIEKELRRRGSKITNLFVVLVKTSRIYDSTNVTYVNSFQAFTSALREYLSEMNRFELQTVYDLLFVSGVRLRIDLEAYINFEFLVEEFKRWDLGEIAFSAGIGDEEIEKFLRIFRSPPKTDPFTFLKETLSREGITNIQVAPPIDVESKLVTEDHRRERAKVAYFSSISAIKEIAHNLRTKQIVGLGRVKRVIYTLVDSLFEDESVLLGLTAIKNFDDYTYNHSVNVSILALAVGNKLGLSKVALGRLGVAAIMHDIGKTLLDRALINSPDGLTDQQWLEMKRHPIFGMERIIELKKLDPTGVLAALVAIQHHINYDLSGYPIAIPGDVLNLFSRLIRIVDSYDAMTTARPYQPIPYLPDLAIKALWRKRETSFDPLLLKLFIRTVGIYPIGTIVRLTSGEIGMVTGVNISALDRPVVKVIIDADGNIVKERIRNLEREPIRVDRSIRPENLGINIADYLL</sequence>
<dbReference type="InterPro" id="IPR037522">
    <property type="entry name" value="HD_GYP_dom"/>
</dbReference>
<dbReference type="InterPro" id="IPR003607">
    <property type="entry name" value="HD/PDEase_dom"/>
</dbReference>
<accession>A0A660SHA7</accession>
<proteinExistence type="predicted"/>
<evidence type="ECO:0000313" key="3">
    <source>
        <dbReference type="Proteomes" id="UP000268469"/>
    </source>
</evidence>
<dbReference type="Pfam" id="PF13487">
    <property type="entry name" value="HD_5"/>
    <property type="match status" value="1"/>
</dbReference>
<protein>
    <recommendedName>
        <fullName evidence="1">HD-GYP domain-containing protein</fullName>
    </recommendedName>
</protein>
<dbReference type="PANTHER" id="PTHR43155:SF2">
    <property type="entry name" value="CYCLIC DI-GMP PHOSPHODIESTERASE PA4108"/>
    <property type="match status" value="1"/>
</dbReference>
<feature type="domain" description="HD-GYP" evidence="1">
    <location>
        <begin position="198"/>
        <end position="398"/>
    </location>
</feature>
<dbReference type="SMART" id="SM00471">
    <property type="entry name" value="HDc"/>
    <property type="match status" value="1"/>
</dbReference>
<comment type="caution">
    <text evidence="2">The sequence shown here is derived from an EMBL/GenBank/DDBJ whole genome shotgun (WGS) entry which is preliminary data.</text>
</comment>
<dbReference type="PROSITE" id="PS51832">
    <property type="entry name" value="HD_GYP"/>
    <property type="match status" value="1"/>
</dbReference>
<dbReference type="Proteomes" id="UP000268469">
    <property type="component" value="Unassembled WGS sequence"/>
</dbReference>
<evidence type="ECO:0000259" key="1">
    <source>
        <dbReference type="PROSITE" id="PS51832"/>
    </source>
</evidence>
<evidence type="ECO:0000313" key="2">
    <source>
        <dbReference type="EMBL" id="RKX69952.1"/>
    </source>
</evidence>
<dbReference type="CDD" id="cd00077">
    <property type="entry name" value="HDc"/>
    <property type="match status" value="1"/>
</dbReference>
<dbReference type="EMBL" id="QNBE01000058">
    <property type="protein sequence ID" value="RKX69952.1"/>
    <property type="molecule type" value="Genomic_DNA"/>
</dbReference>
<dbReference type="AlphaFoldDB" id="A0A660SHA7"/>
<dbReference type="Gene3D" id="1.10.3210.10">
    <property type="entry name" value="Hypothetical protein af1432"/>
    <property type="match status" value="1"/>
</dbReference>
<organism evidence="2 3">
    <name type="scientific">candidate division WOR-3 bacterium</name>
    <dbReference type="NCBI Taxonomy" id="2052148"/>
    <lineage>
        <taxon>Bacteria</taxon>
        <taxon>Bacteria division WOR-3</taxon>
    </lineage>
</organism>